<feature type="region of interest" description="Disordered" evidence="1">
    <location>
        <begin position="750"/>
        <end position="773"/>
    </location>
</feature>
<protein>
    <submittedName>
        <fullName evidence="2">Uncharacterized protein</fullName>
    </submittedName>
</protein>
<dbReference type="EMBL" id="AEYI02001305">
    <property type="protein sequence ID" value="KFG39042.1"/>
    <property type="molecule type" value="Genomic_DNA"/>
</dbReference>
<feature type="region of interest" description="Disordered" evidence="1">
    <location>
        <begin position="794"/>
        <end position="823"/>
    </location>
</feature>
<evidence type="ECO:0000313" key="3">
    <source>
        <dbReference type="Proteomes" id="UP000028828"/>
    </source>
</evidence>
<proteinExistence type="predicted"/>
<evidence type="ECO:0000256" key="1">
    <source>
        <dbReference type="SAM" id="MobiDB-lite"/>
    </source>
</evidence>
<reference evidence="2 3" key="1">
    <citation type="submission" date="2014-03" db="EMBL/GenBank/DDBJ databases">
        <authorList>
            <person name="Sibley D."/>
            <person name="Venepally P."/>
            <person name="Karamycheva S."/>
            <person name="Hadjithomas M."/>
            <person name="Khan A."/>
            <person name="Brunk B."/>
            <person name="Roos D."/>
            <person name="Caler E."/>
            <person name="Lorenzi H."/>
        </authorList>
    </citation>
    <scope>NUCLEOTIDE SEQUENCE [LARGE SCALE GENOMIC DNA]</scope>
    <source>
        <strain evidence="3">p89</strain>
    </source>
</reference>
<gene>
    <name evidence="2" type="ORF">TGP89_239670</name>
</gene>
<feature type="compositionally biased region" description="Polar residues" evidence="1">
    <location>
        <begin position="807"/>
        <end position="820"/>
    </location>
</feature>
<feature type="region of interest" description="Disordered" evidence="1">
    <location>
        <begin position="48"/>
        <end position="67"/>
    </location>
</feature>
<dbReference type="VEuPathDB" id="ToxoDB:TGP89_239670"/>
<organism evidence="2 3">
    <name type="scientific">Toxoplasma gondii p89</name>
    <dbReference type="NCBI Taxonomy" id="943119"/>
    <lineage>
        <taxon>Eukaryota</taxon>
        <taxon>Sar</taxon>
        <taxon>Alveolata</taxon>
        <taxon>Apicomplexa</taxon>
        <taxon>Conoidasida</taxon>
        <taxon>Coccidia</taxon>
        <taxon>Eucoccidiorida</taxon>
        <taxon>Eimeriorina</taxon>
        <taxon>Sarcocystidae</taxon>
        <taxon>Toxoplasma</taxon>
    </lineage>
</organism>
<dbReference type="AlphaFoldDB" id="A0A086K3S4"/>
<accession>A0A086K3S4</accession>
<comment type="caution">
    <text evidence="2">The sequence shown here is derived from an EMBL/GenBank/DDBJ whole genome shotgun (WGS) entry which is preliminary data.</text>
</comment>
<dbReference type="Proteomes" id="UP000028828">
    <property type="component" value="Unassembled WGS sequence"/>
</dbReference>
<sequence length="956" mass="103958">MSQILSLSKPSRPGLASTKEVASSFPVSSKLVSSPMHSFFHRFPCSRGGDDSPGSTRCSRNLIPHQNKPVTLMDNLPQVAQDERGSDKSQHDPAGPLTCRLSNSTWASELDYFQDPVAARGTLAGAPGAFPPLVPSEMAAQLSVGGFDLCGNPLAGLTLWSTDGMPNVGLGMTNVQGFLQPDASTHADVHGRELPRNFPFFFLPETIEEQLMQGSRVSPEPPPDVCRPKQTELIISSPGDHTENETRWTSSCAMSLRSSRKRGRDRETFDSFDMAVGPDTRFDHSQPATSAKAADAQHVNRPYPVMAFDPSMGSDCRSLDQTGLQHRYLCDQLGTGSMCESQQALVCLNRSQLADIKYETVNLGEYDMCEVSVSWHLPRLPASPDWPADAVPVRRVFGINAGMTLFNLHRIICISMGLSDDAQASAFNHVWVLPSNNTYGGGPLTKTRASGASRIKVTTDRGVEFRHSITVSLNSRSQVVATPESVLLYVLGCVQLHVQLVGVMRNRTKQNSLIWVPRCIANGTYGTAPPPGTDWNSSAEICSHIPSFHVDVHRINTQFIDTRFSKNTSFSRRTKMIRAEGIDEDILRCYSESIQEFWQDPDRVRDLSIRVTRQSTGGTKRRCLEGRKAQRALEHESRDETSHAQEHGTRCEDLVPVRDDHKPAPVSGQHHLASLSWHESPLSLQTFISIPHLDTPYESDLHGDATGVLRLPTCPSPDVSWPFSFSFGNDTNCFSPSALVSSPRAIDIRQSGSNDADVSHAVDGTKSSHSSNTGVTAIIQTPNHFAYAGVGSTHGVRRSKQIKEKGTQQQEGVSNRSPLNKSAHPVANVNELPLPLPASADSAKLLCASPSKTGSDLTRPSGSGISVEGSCCSTNPGDDIADIRLLAGFIDDAATRSLLVSSPEAIDSGNFTARPDDQGQGFDWPTSQQLWRSVEFVLTEDGGLTMDPRDAAQTAC</sequence>
<dbReference type="OrthoDB" id="372452at2759"/>
<feature type="region of interest" description="Disordered" evidence="1">
    <location>
        <begin position="277"/>
        <end position="296"/>
    </location>
</feature>
<feature type="region of interest" description="Disordered" evidence="1">
    <location>
        <begin position="618"/>
        <end position="650"/>
    </location>
</feature>
<feature type="compositionally biased region" description="Basic and acidic residues" evidence="1">
    <location>
        <begin position="622"/>
        <end position="650"/>
    </location>
</feature>
<name>A0A086K3S4_TOXGO</name>
<evidence type="ECO:0000313" key="2">
    <source>
        <dbReference type="EMBL" id="KFG39042.1"/>
    </source>
</evidence>